<keyword evidence="1" id="KW-0812">Transmembrane</keyword>
<reference evidence="2 3" key="1">
    <citation type="submission" date="2015-02" db="EMBL/GenBank/DDBJ databases">
        <title>Evolution of amylase-binding proteins of oral streptococcal species.</title>
        <authorList>
            <person name="Haase E.M."/>
        </authorList>
    </citation>
    <scope>NUCLEOTIDE SEQUENCE [LARGE SCALE GENOMIC DNA]</scope>
    <source>
        <strain evidence="2 3">UC921A</strain>
    </source>
</reference>
<feature type="transmembrane region" description="Helical" evidence="1">
    <location>
        <begin position="12"/>
        <end position="32"/>
    </location>
</feature>
<evidence type="ECO:0000313" key="3">
    <source>
        <dbReference type="Proteomes" id="UP000033489"/>
    </source>
</evidence>
<evidence type="ECO:0000256" key="1">
    <source>
        <dbReference type="SAM" id="Phobius"/>
    </source>
</evidence>
<name>A0A0F2DZH1_9STRE</name>
<evidence type="ECO:0000313" key="2">
    <source>
        <dbReference type="EMBL" id="KJQ75405.1"/>
    </source>
</evidence>
<feature type="transmembrane region" description="Helical" evidence="1">
    <location>
        <begin position="66"/>
        <end position="90"/>
    </location>
</feature>
<dbReference type="Proteomes" id="UP000033489">
    <property type="component" value="Unassembled WGS sequence"/>
</dbReference>
<keyword evidence="1" id="KW-0472">Membrane</keyword>
<feature type="transmembrane region" description="Helical" evidence="1">
    <location>
        <begin position="38"/>
        <end position="59"/>
    </location>
</feature>
<sequence length="92" mass="10455">MRLVVSDKFIKLASLLVVILWLSPTLIEFTVTLGSQTYSWSAFVLLFLLPIIGFIYLILAILTRKWWLFFFGLACIFSFAITMALGSYLLGP</sequence>
<gene>
    <name evidence="2" type="ORF">TZ94_01170</name>
</gene>
<evidence type="ECO:0008006" key="4">
    <source>
        <dbReference type="Google" id="ProtNLM"/>
    </source>
</evidence>
<dbReference type="PATRIC" id="fig|28037.216.peg.1132"/>
<organism evidence="2 3">
    <name type="scientific">Streptococcus infantis</name>
    <dbReference type="NCBI Taxonomy" id="68892"/>
    <lineage>
        <taxon>Bacteria</taxon>
        <taxon>Bacillati</taxon>
        <taxon>Bacillota</taxon>
        <taxon>Bacilli</taxon>
        <taxon>Lactobacillales</taxon>
        <taxon>Streptococcaceae</taxon>
        <taxon>Streptococcus</taxon>
    </lineage>
</organism>
<proteinExistence type="predicted"/>
<keyword evidence="1" id="KW-1133">Transmembrane helix</keyword>
<accession>A0A0F2DZH1</accession>
<dbReference type="OrthoDB" id="2236860at2"/>
<dbReference type="RefSeq" id="WP_045615124.1">
    <property type="nucleotide sequence ID" value="NZ_JASHGR010000002.1"/>
</dbReference>
<dbReference type="AlphaFoldDB" id="A0A0F2DZH1"/>
<comment type="caution">
    <text evidence="2">The sequence shown here is derived from an EMBL/GenBank/DDBJ whole genome shotgun (WGS) entry which is preliminary data.</text>
</comment>
<dbReference type="EMBL" id="JYGT01000008">
    <property type="protein sequence ID" value="KJQ75405.1"/>
    <property type="molecule type" value="Genomic_DNA"/>
</dbReference>
<protein>
    <recommendedName>
        <fullName evidence="4">1,4-dihydroxy-2-naphthoate prenyltransferase</fullName>
    </recommendedName>
</protein>